<accession>A0A371ED93</accession>
<dbReference type="Proteomes" id="UP000257109">
    <property type="component" value="Unassembled WGS sequence"/>
</dbReference>
<gene>
    <name evidence="1" type="ORF">CR513_57487</name>
</gene>
<evidence type="ECO:0000313" key="1">
    <source>
        <dbReference type="EMBL" id="RDX64010.1"/>
    </source>
</evidence>
<reference evidence="1" key="1">
    <citation type="submission" date="2018-05" db="EMBL/GenBank/DDBJ databases">
        <title>Draft genome of Mucuna pruriens seed.</title>
        <authorList>
            <person name="Nnadi N.E."/>
            <person name="Vos R."/>
            <person name="Hasami M.H."/>
            <person name="Devisetty U.K."/>
            <person name="Aguiy J.C."/>
        </authorList>
    </citation>
    <scope>NUCLEOTIDE SEQUENCE [LARGE SCALE GENOMIC DNA]</scope>
    <source>
        <strain evidence="1">JCA_2017</strain>
    </source>
</reference>
<keyword evidence="2" id="KW-1185">Reference proteome</keyword>
<proteinExistence type="predicted"/>
<protein>
    <submittedName>
        <fullName evidence="1">Uncharacterized protein</fullName>
    </submittedName>
</protein>
<dbReference type="OrthoDB" id="10563604at2759"/>
<organism evidence="1 2">
    <name type="scientific">Mucuna pruriens</name>
    <name type="common">Velvet bean</name>
    <name type="synonym">Dolichos pruriens</name>
    <dbReference type="NCBI Taxonomy" id="157652"/>
    <lineage>
        <taxon>Eukaryota</taxon>
        <taxon>Viridiplantae</taxon>
        <taxon>Streptophyta</taxon>
        <taxon>Embryophyta</taxon>
        <taxon>Tracheophyta</taxon>
        <taxon>Spermatophyta</taxon>
        <taxon>Magnoliopsida</taxon>
        <taxon>eudicotyledons</taxon>
        <taxon>Gunneridae</taxon>
        <taxon>Pentapetalae</taxon>
        <taxon>rosids</taxon>
        <taxon>fabids</taxon>
        <taxon>Fabales</taxon>
        <taxon>Fabaceae</taxon>
        <taxon>Papilionoideae</taxon>
        <taxon>50 kb inversion clade</taxon>
        <taxon>NPAAA clade</taxon>
        <taxon>indigoferoid/millettioid clade</taxon>
        <taxon>Phaseoleae</taxon>
        <taxon>Mucuna</taxon>
    </lineage>
</organism>
<sequence>MCLLEVITWENLKMKIFRGLVRNMVFFTIFPVQEHLNKIVLWKGKIDLFKRWHKPTLIKSEQDLPSKIKLKFSYSKKLSLEA</sequence>
<evidence type="ECO:0000313" key="2">
    <source>
        <dbReference type="Proteomes" id="UP000257109"/>
    </source>
</evidence>
<name>A0A371ED93_MUCPR</name>
<dbReference type="EMBL" id="QJKJ01014596">
    <property type="protein sequence ID" value="RDX64010.1"/>
    <property type="molecule type" value="Genomic_DNA"/>
</dbReference>
<dbReference type="AlphaFoldDB" id="A0A371ED93"/>
<comment type="caution">
    <text evidence="1">The sequence shown here is derived from an EMBL/GenBank/DDBJ whole genome shotgun (WGS) entry which is preliminary data.</text>
</comment>
<feature type="non-terminal residue" evidence="1">
    <location>
        <position position="1"/>
    </location>
</feature>